<protein>
    <submittedName>
        <fullName evidence="1">Uncharacterized protein</fullName>
    </submittedName>
</protein>
<accession>A0A4S8LF18</accession>
<dbReference type="AlphaFoldDB" id="A0A4S8LF18"/>
<gene>
    <name evidence="1" type="ORF">K435DRAFT_681904</name>
</gene>
<organism evidence="1 2">
    <name type="scientific">Dendrothele bispora (strain CBS 962.96)</name>
    <dbReference type="NCBI Taxonomy" id="1314807"/>
    <lineage>
        <taxon>Eukaryota</taxon>
        <taxon>Fungi</taxon>
        <taxon>Dikarya</taxon>
        <taxon>Basidiomycota</taxon>
        <taxon>Agaricomycotina</taxon>
        <taxon>Agaricomycetes</taxon>
        <taxon>Agaricomycetidae</taxon>
        <taxon>Agaricales</taxon>
        <taxon>Agaricales incertae sedis</taxon>
        <taxon>Dendrothele</taxon>
    </lineage>
</organism>
<name>A0A4S8LF18_DENBC</name>
<proteinExistence type="predicted"/>
<dbReference type="Proteomes" id="UP000297245">
    <property type="component" value="Unassembled WGS sequence"/>
</dbReference>
<dbReference type="OrthoDB" id="2576334at2759"/>
<dbReference type="EMBL" id="ML179457">
    <property type="protein sequence ID" value="THU87283.1"/>
    <property type="molecule type" value="Genomic_DNA"/>
</dbReference>
<evidence type="ECO:0000313" key="1">
    <source>
        <dbReference type="EMBL" id="THU87283.1"/>
    </source>
</evidence>
<reference evidence="1 2" key="1">
    <citation type="journal article" date="2019" name="Nat. Ecol. Evol.">
        <title>Megaphylogeny resolves global patterns of mushroom evolution.</title>
        <authorList>
            <person name="Varga T."/>
            <person name="Krizsan K."/>
            <person name="Foldi C."/>
            <person name="Dima B."/>
            <person name="Sanchez-Garcia M."/>
            <person name="Sanchez-Ramirez S."/>
            <person name="Szollosi G.J."/>
            <person name="Szarkandi J.G."/>
            <person name="Papp V."/>
            <person name="Albert L."/>
            <person name="Andreopoulos W."/>
            <person name="Angelini C."/>
            <person name="Antonin V."/>
            <person name="Barry K.W."/>
            <person name="Bougher N.L."/>
            <person name="Buchanan P."/>
            <person name="Buyck B."/>
            <person name="Bense V."/>
            <person name="Catcheside P."/>
            <person name="Chovatia M."/>
            <person name="Cooper J."/>
            <person name="Damon W."/>
            <person name="Desjardin D."/>
            <person name="Finy P."/>
            <person name="Geml J."/>
            <person name="Haridas S."/>
            <person name="Hughes K."/>
            <person name="Justo A."/>
            <person name="Karasinski D."/>
            <person name="Kautmanova I."/>
            <person name="Kiss B."/>
            <person name="Kocsube S."/>
            <person name="Kotiranta H."/>
            <person name="LaButti K.M."/>
            <person name="Lechner B.E."/>
            <person name="Liimatainen K."/>
            <person name="Lipzen A."/>
            <person name="Lukacs Z."/>
            <person name="Mihaltcheva S."/>
            <person name="Morgado L.N."/>
            <person name="Niskanen T."/>
            <person name="Noordeloos M.E."/>
            <person name="Ohm R.A."/>
            <person name="Ortiz-Santana B."/>
            <person name="Ovrebo C."/>
            <person name="Racz N."/>
            <person name="Riley R."/>
            <person name="Savchenko A."/>
            <person name="Shiryaev A."/>
            <person name="Soop K."/>
            <person name="Spirin V."/>
            <person name="Szebenyi C."/>
            <person name="Tomsovsky M."/>
            <person name="Tulloss R.E."/>
            <person name="Uehling J."/>
            <person name="Grigoriev I.V."/>
            <person name="Vagvolgyi C."/>
            <person name="Papp T."/>
            <person name="Martin F.M."/>
            <person name="Miettinen O."/>
            <person name="Hibbett D.S."/>
            <person name="Nagy L.G."/>
        </authorList>
    </citation>
    <scope>NUCLEOTIDE SEQUENCE [LARGE SCALE GENOMIC DNA]</scope>
    <source>
        <strain evidence="1 2">CBS 962.96</strain>
    </source>
</reference>
<keyword evidence="2" id="KW-1185">Reference proteome</keyword>
<sequence>MDPTPYNITLSSQTATISYSPFRDGETTAGWNVSYPDGIRKGTGVGNDTHRTSFSGATMEFTWIGTAVYLYGTGVEGSYKISVDNLDIGAVPGDGLLGSKVGLGYESHIVKLIALGESEIVFQYAELTIGVGYPGYVPVEERKLEELTFSDC</sequence>
<evidence type="ECO:0000313" key="2">
    <source>
        <dbReference type="Proteomes" id="UP000297245"/>
    </source>
</evidence>